<comment type="similarity">
    <text evidence="1">Belongs to the UPF0213 family.</text>
</comment>
<dbReference type="PANTHER" id="PTHR34477">
    <property type="entry name" value="UPF0213 PROTEIN YHBQ"/>
    <property type="match status" value="1"/>
</dbReference>
<dbReference type="Pfam" id="PF01541">
    <property type="entry name" value="GIY-YIG"/>
    <property type="match status" value="1"/>
</dbReference>
<dbReference type="PANTHER" id="PTHR34477:SF5">
    <property type="entry name" value="BSL5627 PROTEIN"/>
    <property type="match status" value="1"/>
</dbReference>
<evidence type="ECO:0000313" key="3">
    <source>
        <dbReference type="EMBL" id="KFJ43926.1"/>
    </source>
</evidence>
<dbReference type="EMBL" id="JOUE01000003">
    <property type="protein sequence ID" value="KFJ43926.1"/>
    <property type="molecule type" value="Genomic_DNA"/>
</dbReference>
<dbReference type="CDD" id="cd10448">
    <property type="entry name" value="GIY-YIG_unchar_3"/>
    <property type="match status" value="1"/>
</dbReference>
<evidence type="ECO:0000256" key="1">
    <source>
        <dbReference type="ARBA" id="ARBA00007435"/>
    </source>
</evidence>
<dbReference type="InterPro" id="IPR000305">
    <property type="entry name" value="GIY-YIG_endonuc"/>
</dbReference>
<organism evidence="3 4">
    <name type="scientific">Francisella philomiragia</name>
    <dbReference type="NCBI Taxonomy" id="28110"/>
    <lineage>
        <taxon>Bacteria</taxon>
        <taxon>Pseudomonadati</taxon>
        <taxon>Pseudomonadota</taxon>
        <taxon>Gammaproteobacteria</taxon>
        <taxon>Thiotrichales</taxon>
        <taxon>Francisellaceae</taxon>
        <taxon>Francisella</taxon>
    </lineage>
</organism>
<dbReference type="SMART" id="SM00465">
    <property type="entry name" value="GIYc"/>
    <property type="match status" value="1"/>
</dbReference>
<feature type="domain" description="GIY-YIG" evidence="2">
    <location>
        <begin position="20"/>
        <end position="96"/>
    </location>
</feature>
<accession>A0AAW3DDJ9</accession>
<evidence type="ECO:0000313" key="4">
    <source>
        <dbReference type="Proteomes" id="UP000029117"/>
    </source>
</evidence>
<name>A0AAW3DDJ9_9GAMM</name>
<evidence type="ECO:0000259" key="2">
    <source>
        <dbReference type="PROSITE" id="PS50164"/>
    </source>
</evidence>
<dbReference type="Proteomes" id="UP000029117">
    <property type="component" value="Unassembled WGS sequence"/>
</dbReference>
<dbReference type="Gene3D" id="3.40.1440.10">
    <property type="entry name" value="GIY-YIG endonuclease"/>
    <property type="match status" value="1"/>
</dbReference>
<dbReference type="SUPFAM" id="SSF82771">
    <property type="entry name" value="GIY-YIG endonuclease"/>
    <property type="match status" value="1"/>
</dbReference>
<sequence length="113" mass="13768">MIKLYMPSRVGIAENIEIMKQSYLYILSNQNNTVLYIGCTTNLIKRIYEHKSKLVDGFTKKYNVHKLVYYEVYNFLEYAFLREKRLKKWNRNWKNELITKSNPEWKDLYSTLL</sequence>
<reference evidence="3 4" key="1">
    <citation type="submission" date="2014-04" db="EMBL/GenBank/DDBJ databases">
        <authorList>
            <person name="Bishop-Lilly K.A."/>
            <person name="Broomall S.M."/>
            <person name="Chain P.S."/>
            <person name="Chertkov O."/>
            <person name="Coyne S.R."/>
            <person name="Daligault H.E."/>
            <person name="Davenport K.W."/>
            <person name="Erkkila T."/>
            <person name="Frey K.G."/>
            <person name="Gibbons H.S."/>
            <person name="Gu W."/>
            <person name="Jaissle J."/>
            <person name="Johnson S.L."/>
            <person name="Koroleva G.I."/>
            <person name="Ladner J.T."/>
            <person name="Lo C.-C."/>
            <person name="Minogue T.D."/>
            <person name="Munk C."/>
            <person name="Palacios G.F."/>
            <person name="Redden C.L."/>
            <person name="Rosenzweig C.N."/>
            <person name="Scholz M.B."/>
            <person name="Teshima H."/>
            <person name="Xu Y."/>
        </authorList>
    </citation>
    <scope>NUCLEOTIDE SEQUENCE [LARGE SCALE GENOMIC DNA]</scope>
    <source>
        <strain evidence="3 4">FAJ</strain>
    </source>
</reference>
<protein>
    <submittedName>
        <fullName evidence="3">GIY-YIG catalytic domain protein</fullName>
    </submittedName>
</protein>
<dbReference type="InterPro" id="IPR035901">
    <property type="entry name" value="GIY-YIG_endonuc_sf"/>
</dbReference>
<proteinExistence type="inferred from homology"/>
<comment type="caution">
    <text evidence="3">The sequence shown here is derived from an EMBL/GenBank/DDBJ whole genome shotgun (WGS) entry which is preliminary data.</text>
</comment>
<dbReference type="AlphaFoldDB" id="A0AAW3DDJ9"/>
<dbReference type="PROSITE" id="PS50164">
    <property type="entry name" value="GIY_YIG"/>
    <property type="match status" value="1"/>
</dbReference>
<dbReference type="InterPro" id="IPR050190">
    <property type="entry name" value="UPF0213_domain"/>
</dbReference>
<gene>
    <name evidence="3" type="ORF">DR78_1739</name>
</gene>